<evidence type="ECO:0000313" key="7">
    <source>
        <dbReference type="Proteomes" id="UP001419268"/>
    </source>
</evidence>
<feature type="transmembrane region" description="Helical" evidence="4">
    <location>
        <begin position="149"/>
        <end position="167"/>
    </location>
</feature>
<dbReference type="GO" id="GO:0016567">
    <property type="term" value="P:protein ubiquitination"/>
    <property type="evidence" value="ECO:0007669"/>
    <property type="project" value="TreeGrafter"/>
</dbReference>
<dbReference type="InterPro" id="IPR022143">
    <property type="entry name" value="DUF3675"/>
</dbReference>
<accession>A0AAP0E3R3</accession>
<dbReference type="InterPro" id="IPR013083">
    <property type="entry name" value="Znf_RING/FYVE/PHD"/>
</dbReference>
<dbReference type="GO" id="GO:0008270">
    <property type="term" value="F:zinc ion binding"/>
    <property type="evidence" value="ECO:0007669"/>
    <property type="project" value="UniProtKB-KW"/>
</dbReference>
<dbReference type="AlphaFoldDB" id="A0AAP0E3R3"/>
<sequence>MGTFKGDREVVLIVEDLISQSTLQCRICHEEELGCSNGLEAPCACSGSVKFAHRDCIQRWCNEKGNTICEICLQNFEPGYTAPTPPKKTQADDVAVTIRGSLEVPRQNHELHNPGLMAIVAIDHSDSIETDYSECSSAAERSANCFRSVAIMFTIFLLVRHLLSILTSGADQYAFTLVTLFLLRACGVLLPLYIIVRVVSGIQNSLQRLYIESDEDLSFGEDDEEEDEMLIHPTVQIQS</sequence>
<protein>
    <recommendedName>
        <fullName evidence="5">RING-CH-type domain-containing protein</fullName>
    </recommendedName>
</protein>
<dbReference type="InterPro" id="IPR011016">
    <property type="entry name" value="Znf_RING-CH"/>
</dbReference>
<evidence type="ECO:0000256" key="1">
    <source>
        <dbReference type="ARBA" id="ARBA00022723"/>
    </source>
</evidence>
<evidence type="ECO:0000313" key="6">
    <source>
        <dbReference type="EMBL" id="KAK9084322.1"/>
    </source>
</evidence>
<reference evidence="6 7" key="1">
    <citation type="submission" date="2024-01" db="EMBL/GenBank/DDBJ databases">
        <title>Genome assemblies of Stephania.</title>
        <authorList>
            <person name="Yang L."/>
        </authorList>
    </citation>
    <scope>NUCLEOTIDE SEQUENCE [LARGE SCALE GENOMIC DNA]</scope>
    <source>
        <strain evidence="6">JXDWG</strain>
        <tissue evidence="6">Leaf</tissue>
    </source>
</reference>
<dbReference type="GO" id="GO:0004842">
    <property type="term" value="F:ubiquitin-protein transferase activity"/>
    <property type="evidence" value="ECO:0007669"/>
    <property type="project" value="TreeGrafter"/>
</dbReference>
<dbReference type="Proteomes" id="UP001419268">
    <property type="component" value="Unassembled WGS sequence"/>
</dbReference>
<proteinExistence type="predicted"/>
<keyword evidence="4" id="KW-0472">Membrane</keyword>
<dbReference type="FunFam" id="3.30.40.10:FF:000318">
    <property type="entry name" value="E3 ubiquitin-protein ligase MARCH4"/>
    <property type="match status" value="1"/>
</dbReference>
<keyword evidence="1" id="KW-0479">Metal-binding</keyword>
<dbReference type="CDD" id="cd16495">
    <property type="entry name" value="RING_CH-C4HC3_MARCH"/>
    <property type="match status" value="1"/>
</dbReference>
<keyword evidence="7" id="KW-1185">Reference proteome</keyword>
<evidence type="ECO:0000256" key="3">
    <source>
        <dbReference type="ARBA" id="ARBA00022833"/>
    </source>
</evidence>
<keyword evidence="3" id="KW-0862">Zinc</keyword>
<dbReference type="PANTHER" id="PTHR23012">
    <property type="entry name" value="RING/FYVE/PHD ZINC FINGER DOMAIN-CONTAINING"/>
    <property type="match status" value="1"/>
</dbReference>
<keyword evidence="4" id="KW-1133">Transmembrane helix</keyword>
<name>A0AAP0E3R3_9MAGN</name>
<keyword evidence="4" id="KW-0812">Transmembrane</keyword>
<organism evidence="6 7">
    <name type="scientific">Stephania cephalantha</name>
    <dbReference type="NCBI Taxonomy" id="152367"/>
    <lineage>
        <taxon>Eukaryota</taxon>
        <taxon>Viridiplantae</taxon>
        <taxon>Streptophyta</taxon>
        <taxon>Embryophyta</taxon>
        <taxon>Tracheophyta</taxon>
        <taxon>Spermatophyta</taxon>
        <taxon>Magnoliopsida</taxon>
        <taxon>Ranunculales</taxon>
        <taxon>Menispermaceae</taxon>
        <taxon>Menispermoideae</taxon>
        <taxon>Cissampelideae</taxon>
        <taxon>Stephania</taxon>
    </lineage>
</organism>
<dbReference type="EMBL" id="JBBNAG010000013">
    <property type="protein sequence ID" value="KAK9084322.1"/>
    <property type="molecule type" value="Genomic_DNA"/>
</dbReference>
<evidence type="ECO:0000259" key="5">
    <source>
        <dbReference type="PROSITE" id="PS51292"/>
    </source>
</evidence>
<feature type="transmembrane region" description="Helical" evidence="4">
    <location>
        <begin position="173"/>
        <end position="196"/>
    </location>
</feature>
<dbReference type="Gene3D" id="3.30.40.10">
    <property type="entry name" value="Zinc/RING finger domain, C3HC4 (zinc finger)"/>
    <property type="match status" value="1"/>
</dbReference>
<dbReference type="GO" id="GO:0016020">
    <property type="term" value="C:membrane"/>
    <property type="evidence" value="ECO:0007669"/>
    <property type="project" value="TreeGrafter"/>
</dbReference>
<dbReference type="SUPFAM" id="SSF57850">
    <property type="entry name" value="RING/U-box"/>
    <property type="match status" value="1"/>
</dbReference>
<dbReference type="InterPro" id="IPR033275">
    <property type="entry name" value="MARCH-like"/>
</dbReference>
<gene>
    <name evidence="6" type="ORF">Scep_030793</name>
</gene>
<dbReference type="PANTHER" id="PTHR23012:SF180">
    <property type="entry name" value="RING_FYVE_PHD ZINC FINGER SUPERFAMILY PROTEIN"/>
    <property type="match status" value="1"/>
</dbReference>
<keyword evidence="2" id="KW-0863">Zinc-finger</keyword>
<dbReference type="Pfam" id="PF12906">
    <property type="entry name" value="RINGv"/>
    <property type="match status" value="1"/>
</dbReference>
<comment type="caution">
    <text evidence="6">The sequence shown here is derived from an EMBL/GenBank/DDBJ whole genome shotgun (WGS) entry which is preliminary data.</text>
</comment>
<dbReference type="PROSITE" id="PS51292">
    <property type="entry name" value="ZF_RING_CH"/>
    <property type="match status" value="1"/>
</dbReference>
<dbReference type="SMART" id="SM00744">
    <property type="entry name" value="RINGv"/>
    <property type="match status" value="1"/>
</dbReference>
<evidence type="ECO:0000256" key="4">
    <source>
        <dbReference type="SAM" id="Phobius"/>
    </source>
</evidence>
<feature type="domain" description="RING-CH-type" evidence="5">
    <location>
        <begin position="17"/>
        <end position="79"/>
    </location>
</feature>
<dbReference type="Pfam" id="PF12428">
    <property type="entry name" value="DUF3675"/>
    <property type="match status" value="1"/>
</dbReference>
<evidence type="ECO:0000256" key="2">
    <source>
        <dbReference type="ARBA" id="ARBA00022771"/>
    </source>
</evidence>